<name>A0ABM1QTT2_CAMSA</name>
<accession>A0ABM1QTT2</accession>
<dbReference type="RefSeq" id="XP_019090170.1">
    <property type="nucleotide sequence ID" value="XM_019234625.1"/>
</dbReference>
<evidence type="ECO:0000313" key="5">
    <source>
        <dbReference type="RefSeq" id="XP_019090170.1"/>
    </source>
</evidence>
<dbReference type="Pfam" id="PF14226">
    <property type="entry name" value="DIOX_N"/>
    <property type="match status" value="1"/>
</dbReference>
<evidence type="ECO:0000256" key="2">
    <source>
        <dbReference type="ARBA" id="ARBA00023004"/>
    </source>
</evidence>
<proteinExistence type="predicted"/>
<dbReference type="Proteomes" id="UP000694864">
    <property type="component" value="Chromosome 13"/>
</dbReference>
<organism evidence="4 5">
    <name type="scientific">Camelina sativa</name>
    <name type="common">False flax</name>
    <name type="synonym">Myagrum sativum</name>
    <dbReference type="NCBI Taxonomy" id="90675"/>
    <lineage>
        <taxon>Eukaryota</taxon>
        <taxon>Viridiplantae</taxon>
        <taxon>Streptophyta</taxon>
        <taxon>Embryophyta</taxon>
        <taxon>Tracheophyta</taxon>
        <taxon>Spermatophyta</taxon>
        <taxon>Magnoliopsida</taxon>
        <taxon>eudicotyledons</taxon>
        <taxon>Gunneridae</taxon>
        <taxon>Pentapetalae</taxon>
        <taxon>rosids</taxon>
        <taxon>malvids</taxon>
        <taxon>Brassicales</taxon>
        <taxon>Brassicaceae</taxon>
        <taxon>Camelineae</taxon>
        <taxon>Camelina</taxon>
    </lineage>
</organism>
<keyword evidence="4" id="KW-1185">Reference proteome</keyword>
<feature type="domain" description="Non-haem dioxygenase N-terminal" evidence="3">
    <location>
        <begin position="16"/>
        <end position="94"/>
    </location>
</feature>
<keyword evidence="5" id="KW-0223">Dioxygenase</keyword>
<dbReference type="InterPro" id="IPR026992">
    <property type="entry name" value="DIOX_N"/>
</dbReference>
<reference evidence="4" key="1">
    <citation type="journal article" date="2014" name="Nat. Commun.">
        <title>The emerging biofuel crop Camelina sativa retains a highly undifferentiated hexaploid genome structure.</title>
        <authorList>
            <person name="Kagale S."/>
            <person name="Koh C."/>
            <person name="Nixon J."/>
            <person name="Bollina V."/>
            <person name="Clarke W.E."/>
            <person name="Tuteja R."/>
            <person name="Spillane C."/>
            <person name="Robinson S.J."/>
            <person name="Links M.G."/>
            <person name="Clarke C."/>
            <person name="Higgins E.E."/>
            <person name="Huebert T."/>
            <person name="Sharpe A.G."/>
            <person name="Parkin I.A."/>
        </authorList>
    </citation>
    <scope>NUCLEOTIDE SEQUENCE [LARGE SCALE GENOMIC DNA]</scope>
    <source>
        <strain evidence="4">cv. DH55</strain>
    </source>
</reference>
<dbReference type="GeneID" id="109124933"/>
<reference evidence="5" key="2">
    <citation type="submission" date="2025-08" db="UniProtKB">
        <authorList>
            <consortium name="RefSeq"/>
        </authorList>
    </citation>
    <scope>IDENTIFICATION</scope>
    <source>
        <tissue evidence="5">Leaf</tissue>
    </source>
</reference>
<sequence>MDSSDSVLPLDVSVHLPVIDFSDKTLKPGSSKWEEVKIDVRKALEDYGCFQASFDKVSAELKKSAFEAVEELFKLPIQTRQRNVSTKPFHGYLSHNLYQSFGIDDANVLDKVNDFTQQLWPDHGNKSIRASLLE</sequence>
<evidence type="ECO:0000256" key="1">
    <source>
        <dbReference type="ARBA" id="ARBA00022723"/>
    </source>
</evidence>
<evidence type="ECO:0000313" key="4">
    <source>
        <dbReference type="Proteomes" id="UP000694864"/>
    </source>
</evidence>
<dbReference type="InterPro" id="IPR050231">
    <property type="entry name" value="Iron_ascorbate_oxido_reductase"/>
</dbReference>
<keyword evidence="1" id="KW-0479">Metal-binding</keyword>
<protein>
    <submittedName>
        <fullName evidence="5">Probable 2-oxoglutarate-dependent dioxygenase AOP1.2</fullName>
    </submittedName>
</protein>
<dbReference type="GO" id="GO:0051213">
    <property type="term" value="F:dioxygenase activity"/>
    <property type="evidence" value="ECO:0007669"/>
    <property type="project" value="UniProtKB-KW"/>
</dbReference>
<evidence type="ECO:0000259" key="3">
    <source>
        <dbReference type="Pfam" id="PF14226"/>
    </source>
</evidence>
<dbReference type="PANTHER" id="PTHR47990">
    <property type="entry name" value="2-OXOGLUTARATE (2OG) AND FE(II)-DEPENDENT OXYGENASE SUPERFAMILY PROTEIN-RELATED"/>
    <property type="match status" value="1"/>
</dbReference>
<dbReference type="InterPro" id="IPR027443">
    <property type="entry name" value="IPNS-like_sf"/>
</dbReference>
<dbReference type="SUPFAM" id="SSF51197">
    <property type="entry name" value="Clavaminate synthase-like"/>
    <property type="match status" value="1"/>
</dbReference>
<keyword evidence="5" id="KW-0560">Oxidoreductase</keyword>
<keyword evidence="2" id="KW-0408">Iron</keyword>
<dbReference type="Gene3D" id="2.60.120.330">
    <property type="entry name" value="B-lactam Antibiotic, Isopenicillin N Synthase, Chain"/>
    <property type="match status" value="1"/>
</dbReference>
<gene>
    <name evidence="5" type="primary">LOC109124933</name>
</gene>